<dbReference type="Gene3D" id="1.10.3720.10">
    <property type="entry name" value="MetI-like"/>
    <property type="match status" value="1"/>
</dbReference>
<evidence type="ECO:0000256" key="4">
    <source>
        <dbReference type="ARBA" id="ARBA00022692"/>
    </source>
</evidence>
<evidence type="ECO:0000256" key="7">
    <source>
        <dbReference type="RuleBase" id="RU363032"/>
    </source>
</evidence>
<name>A0A7X4YMR7_9BACL</name>
<dbReference type="GO" id="GO:0005886">
    <property type="term" value="C:plasma membrane"/>
    <property type="evidence" value="ECO:0007669"/>
    <property type="project" value="UniProtKB-SubCell"/>
</dbReference>
<dbReference type="SUPFAM" id="SSF161098">
    <property type="entry name" value="MetI-like"/>
    <property type="match status" value="1"/>
</dbReference>
<protein>
    <submittedName>
        <fullName evidence="9">ABC transporter permease subunit</fullName>
    </submittedName>
</protein>
<dbReference type="OrthoDB" id="9785836at2"/>
<gene>
    <name evidence="9" type="ORF">GT003_05370</name>
</gene>
<feature type="transmembrane region" description="Helical" evidence="7">
    <location>
        <begin position="274"/>
        <end position="293"/>
    </location>
</feature>
<comment type="similarity">
    <text evidence="7">Belongs to the binding-protein-dependent transport system permease family.</text>
</comment>
<organism evidence="9 10">
    <name type="scientific">Paenibacillus sacheonensis</name>
    <dbReference type="NCBI Taxonomy" id="742054"/>
    <lineage>
        <taxon>Bacteria</taxon>
        <taxon>Bacillati</taxon>
        <taxon>Bacillota</taxon>
        <taxon>Bacilli</taxon>
        <taxon>Bacillales</taxon>
        <taxon>Paenibacillaceae</taxon>
        <taxon>Paenibacillus</taxon>
    </lineage>
</organism>
<evidence type="ECO:0000256" key="6">
    <source>
        <dbReference type="ARBA" id="ARBA00023136"/>
    </source>
</evidence>
<reference evidence="9 10" key="1">
    <citation type="submission" date="2020-01" db="EMBL/GenBank/DDBJ databases">
        <title>Paenibacillus soybeanensis sp. nov. isolated from the nodules of soybean (Glycine max(L.) Merr).</title>
        <authorList>
            <person name="Wang H."/>
        </authorList>
    </citation>
    <scope>NUCLEOTIDE SEQUENCE [LARGE SCALE GENOMIC DNA]</scope>
    <source>
        <strain evidence="9 10">DSM 23054</strain>
    </source>
</reference>
<proteinExistence type="inferred from homology"/>
<keyword evidence="10" id="KW-1185">Reference proteome</keyword>
<dbReference type="CDD" id="cd06261">
    <property type="entry name" value="TM_PBP2"/>
    <property type="match status" value="1"/>
</dbReference>
<keyword evidence="3" id="KW-1003">Cell membrane</keyword>
<comment type="caution">
    <text evidence="9">The sequence shown here is derived from an EMBL/GenBank/DDBJ whole genome shotgun (WGS) entry which is preliminary data.</text>
</comment>
<dbReference type="AlphaFoldDB" id="A0A7X4YMR7"/>
<comment type="subcellular location">
    <subcellularLocation>
        <location evidence="1 7">Cell membrane</location>
        <topology evidence="1 7">Multi-pass membrane protein</topology>
    </subcellularLocation>
</comment>
<evidence type="ECO:0000256" key="2">
    <source>
        <dbReference type="ARBA" id="ARBA00022448"/>
    </source>
</evidence>
<dbReference type="InterPro" id="IPR051393">
    <property type="entry name" value="ABC_transporter_permease"/>
</dbReference>
<dbReference type="RefSeq" id="WP_161695180.1">
    <property type="nucleotide sequence ID" value="NZ_JAAAMU010000002.1"/>
</dbReference>
<evidence type="ECO:0000256" key="3">
    <source>
        <dbReference type="ARBA" id="ARBA00022475"/>
    </source>
</evidence>
<keyword evidence="6 7" id="KW-0472">Membrane</keyword>
<dbReference type="GO" id="GO:0055085">
    <property type="term" value="P:transmembrane transport"/>
    <property type="evidence" value="ECO:0007669"/>
    <property type="project" value="InterPro"/>
</dbReference>
<feature type="transmembrane region" description="Helical" evidence="7">
    <location>
        <begin position="173"/>
        <end position="192"/>
    </location>
</feature>
<dbReference type="PANTHER" id="PTHR30193:SF44">
    <property type="entry name" value="LACTOSE TRANSPORT SYSTEM PERMEASE PROTEIN LACF"/>
    <property type="match status" value="1"/>
</dbReference>
<dbReference type="PROSITE" id="PS50928">
    <property type="entry name" value="ABC_TM1"/>
    <property type="match status" value="1"/>
</dbReference>
<accession>A0A7X4YMR7</accession>
<evidence type="ECO:0000313" key="9">
    <source>
        <dbReference type="EMBL" id="NBC68421.1"/>
    </source>
</evidence>
<keyword evidence="4 7" id="KW-0812">Transmembrane</keyword>
<keyword evidence="5 7" id="KW-1133">Transmembrane helix</keyword>
<dbReference type="InterPro" id="IPR000515">
    <property type="entry name" value="MetI-like"/>
</dbReference>
<feature type="transmembrane region" description="Helical" evidence="7">
    <location>
        <begin position="109"/>
        <end position="132"/>
    </location>
</feature>
<feature type="transmembrane region" description="Helical" evidence="7">
    <location>
        <begin position="213"/>
        <end position="231"/>
    </location>
</feature>
<dbReference type="PANTHER" id="PTHR30193">
    <property type="entry name" value="ABC TRANSPORTER PERMEASE PROTEIN"/>
    <property type="match status" value="1"/>
</dbReference>
<feature type="domain" description="ABC transmembrane type-1" evidence="8">
    <location>
        <begin position="72"/>
        <end position="293"/>
    </location>
</feature>
<evidence type="ECO:0000313" key="10">
    <source>
        <dbReference type="Proteomes" id="UP000558113"/>
    </source>
</evidence>
<sequence length="303" mass="34667">MRVLQELIKNKYLYSLAIPGFIFLAVFSYAPLSSHLLAFKSFQLQKGVFGSDWVGFDNFRFFFDNPDWLKITWNTVYLNALFLFFQIAIATLFALFLNEIRAAVFKRLVQSFVFLPYFISWLVVSLMVFGLFNGTNGIANRLFAWFGWEAVDWYQTPWVWPIILTMVSVWKNAGYLSIILLASIVGISGDYYESARIDGATRFQQVTKITLPLLRPVIIVLTLLGIGKIFYGDFGMIYGIIGDNGVLYPTTDVIDTYSYRALRQLGDFSMSSAIVLYQSVMGLLTIVIFNAIVRKIDKDSRLF</sequence>
<dbReference type="Proteomes" id="UP000558113">
    <property type="component" value="Unassembled WGS sequence"/>
</dbReference>
<dbReference type="InterPro" id="IPR035906">
    <property type="entry name" value="MetI-like_sf"/>
</dbReference>
<evidence type="ECO:0000256" key="5">
    <source>
        <dbReference type="ARBA" id="ARBA00022989"/>
    </source>
</evidence>
<dbReference type="EMBL" id="JAAAMU010000002">
    <property type="protein sequence ID" value="NBC68421.1"/>
    <property type="molecule type" value="Genomic_DNA"/>
</dbReference>
<evidence type="ECO:0000259" key="8">
    <source>
        <dbReference type="PROSITE" id="PS50928"/>
    </source>
</evidence>
<evidence type="ECO:0000256" key="1">
    <source>
        <dbReference type="ARBA" id="ARBA00004651"/>
    </source>
</evidence>
<dbReference type="Pfam" id="PF00528">
    <property type="entry name" value="BPD_transp_1"/>
    <property type="match status" value="1"/>
</dbReference>
<keyword evidence="2 7" id="KW-0813">Transport</keyword>
<feature type="transmembrane region" description="Helical" evidence="7">
    <location>
        <begin position="12"/>
        <end position="32"/>
    </location>
</feature>
<feature type="transmembrane region" description="Helical" evidence="7">
    <location>
        <begin position="76"/>
        <end position="97"/>
    </location>
</feature>